<name>A0ACC1NXG8_9HYPO</name>
<evidence type="ECO:0000313" key="2">
    <source>
        <dbReference type="Proteomes" id="UP001143910"/>
    </source>
</evidence>
<sequence>MSGSSPLETQSNVVDQGSNVIDLSALTGLHVGNRASRIISSDPRRLREVLSCPQDSYLSLILPQLGSSSVLDDAFRSLKAIASFLVYNDASLSSEKVLASYNKALSSLQSAMYDDAARRSPELLCATCILALFELLNAGDGSAWGHHIAGAAELIRLRGASTFISNFDKSMLVSLSYPICTEAFLNDRHCFLEQSHWIDALLSTITADSVFNDRSALAIYLTIIKVKIPGLAHRATQAVETQDSLQPADLEGIVSDLLSARSNLLRWRVRFNNALMHDTQKRTNSSTGFDKRWELLGMWLVLVMLVGRLLVAVQPQARFLLEEEVQNYALEFTALQESQEYNQRAGLFLKEKEKIACAVIATHTEFHGLLHSGKIIDAPRLQRFFNMIGRRRFGGVESLQ</sequence>
<protein>
    <submittedName>
        <fullName evidence="1">Uncharacterized protein</fullName>
    </submittedName>
</protein>
<reference evidence="1" key="1">
    <citation type="submission" date="2022-08" db="EMBL/GenBank/DDBJ databases">
        <title>Genome Sequence of Lecanicillium fungicola.</title>
        <authorList>
            <person name="Buettner E."/>
        </authorList>
    </citation>
    <scope>NUCLEOTIDE SEQUENCE</scope>
    <source>
        <strain evidence="1">Babe33</strain>
    </source>
</reference>
<comment type="caution">
    <text evidence="1">The sequence shown here is derived from an EMBL/GenBank/DDBJ whole genome shotgun (WGS) entry which is preliminary data.</text>
</comment>
<proteinExistence type="predicted"/>
<evidence type="ECO:0000313" key="1">
    <source>
        <dbReference type="EMBL" id="KAJ2983186.1"/>
    </source>
</evidence>
<dbReference type="EMBL" id="JANJQO010000040">
    <property type="protein sequence ID" value="KAJ2983186.1"/>
    <property type="molecule type" value="Genomic_DNA"/>
</dbReference>
<dbReference type="Proteomes" id="UP001143910">
    <property type="component" value="Unassembled WGS sequence"/>
</dbReference>
<organism evidence="1 2">
    <name type="scientific">Zarea fungicola</name>
    <dbReference type="NCBI Taxonomy" id="93591"/>
    <lineage>
        <taxon>Eukaryota</taxon>
        <taxon>Fungi</taxon>
        <taxon>Dikarya</taxon>
        <taxon>Ascomycota</taxon>
        <taxon>Pezizomycotina</taxon>
        <taxon>Sordariomycetes</taxon>
        <taxon>Hypocreomycetidae</taxon>
        <taxon>Hypocreales</taxon>
        <taxon>Cordycipitaceae</taxon>
        <taxon>Zarea</taxon>
    </lineage>
</organism>
<keyword evidence="2" id="KW-1185">Reference proteome</keyword>
<accession>A0ACC1NXG8</accession>
<gene>
    <name evidence="1" type="ORF">NQ176_g868</name>
</gene>